<dbReference type="InterPro" id="IPR008258">
    <property type="entry name" value="Transglycosylase_SLT_dom_1"/>
</dbReference>
<evidence type="ECO:0000313" key="3">
    <source>
        <dbReference type="Proteomes" id="UP000032544"/>
    </source>
</evidence>
<name>A0A0D8JA18_9BACT</name>
<dbReference type="PANTHER" id="PTHR33734:SF22">
    <property type="entry name" value="MEMBRANE-BOUND LYTIC MUREIN TRANSGLYCOSYLASE D"/>
    <property type="match status" value="1"/>
</dbReference>
<sequence>MYFLQNNCGLFNRKSYFCVSFFAKLYLKRFEQNKPGSLTGIFVVLLLLVPLLNWGQDSINGEDFQYRLLQNIHQQVFEYPWNDAAFFPGKLELANRQTMKRQLKDAKEYAHNPDVFEVYFSVLDHLPAPDKAIFVKSFWFYQPEIKSALIEAGLSEDLQYLPATLSAFNSEAISSFKRAGAWQLTHFQGVLNGLQINKLIDERLNVSKATFAAVQELKKNEVLFDHPKKAMLAFVFGKTEIKNLCRRAGGENCSVNQMLEAAPKEMTNFMAAYQATAAFLSQNKFVPEQEPQKTAEAKVRMQTHFEQISAVLPISSEELHFFNPQFPYFIIPRQASITLPEDLKQDFLFLQDSIYNGVDSTLFEVLAQKIEYPPAPNRQYVGEKVKDLEIEGKTKIKYTIKSGDVLGFIAEDYDVRVADLKYWNNIYDERKIQAGKTLDIFVDDENAEYYSSLQQETAKKEEPKTVVPNFASTTLPGIVIPESSKKLEHIVKSGESPYVIAQKYDGVTPEKILEWNSISDARKIQIGQKLIIYVQ</sequence>
<organism evidence="2 3">
    <name type="scientific">Draconibacterium sediminis</name>
    <dbReference type="NCBI Taxonomy" id="1544798"/>
    <lineage>
        <taxon>Bacteria</taxon>
        <taxon>Pseudomonadati</taxon>
        <taxon>Bacteroidota</taxon>
        <taxon>Bacteroidia</taxon>
        <taxon>Marinilabiliales</taxon>
        <taxon>Prolixibacteraceae</taxon>
        <taxon>Draconibacterium</taxon>
    </lineage>
</organism>
<evidence type="ECO:0000259" key="1">
    <source>
        <dbReference type="PROSITE" id="PS51782"/>
    </source>
</evidence>
<dbReference type="GO" id="GO:0008932">
    <property type="term" value="F:lytic endotransglycosylase activity"/>
    <property type="evidence" value="ECO:0007669"/>
    <property type="project" value="TreeGrafter"/>
</dbReference>
<dbReference type="InterPro" id="IPR023346">
    <property type="entry name" value="Lysozyme-like_dom_sf"/>
</dbReference>
<dbReference type="SUPFAM" id="SSF54106">
    <property type="entry name" value="LysM domain"/>
    <property type="match status" value="2"/>
</dbReference>
<feature type="domain" description="LysM" evidence="1">
    <location>
        <begin position="396"/>
        <end position="440"/>
    </location>
</feature>
<dbReference type="Proteomes" id="UP000032544">
    <property type="component" value="Unassembled WGS sequence"/>
</dbReference>
<dbReference type="InterPro" id="IPR018392">
    <property type="entry name" value="LysM"/>
</dbReference>
<reference evidence="2 3" key="1">
    <citation type="submission" date="2014-09" db="EMBL/GenBank/DDBJ databases">
        <title>Draft Genome Sequence of Draconibacterium sp. JN14CK-3.</title>
        <authorList>
            <person name="Dong C."/>
            <person name="Lai Q."/>
            <person name="Shao Z."/>
        </authorList>
    </citation>
    <scope>NUCLEOTIDE SEQUENCE [LARGE SCALE GENOMIC DNA]</scope>
    <source>
        <strain evidence="2 3">JN14CK-3</strain>
    </source>
</reference>
<dbReference type="STRING" id="1544798.LH29_14100"/>
<dbReference type="OrthoDB" id="977752at2"/>
<dbReference type="Gene3D" id="3.10.350.10">
    <property type="entry name" value="LysM domain"/>
    <property type="match status" value="2"/>
</dbReference>
<comment type="caution">
    <text evidence="2">The sequence shown here is derived from an EMBL/GenBank/DDBJ whole genome shotgun (WGS) entry which is preliminary data.</text>
</comment>
<protein>
    <recommendedName>
        <fullName evidence="1">LysM domain-containing protein</fullName>
    </recommendedName>
</protein>
<evidence type="ECO:0000313" key="2">
    <source>
        <dbReference type="EMBL" id="KJF43366.1"/>
    </source>
</evidence>
<dbReference type="EMBL" id="JRHC01000003">
    <property type="protein sequence ID" value="KJF43366.1"/>
    <property type="molecule type" value="Genomic_DNA"/>
</dbReference>
<dbReference type="SUPFAM" id="SSF53955">
    <property type="entry name" value="Lysozyme-like"/>
    <property type="match status" value="1"/>
</dbReference>
<gene>
    <name evidence="2" type="ORF">LH29_14100</name>
</gene>
<dbReference type="InterPro" id="IPR036779">
    <property type="entry name" value="LysM_dom_sf"/>
</dbReference>
<accession>A0A0D8JA18</accession>
<proteinExistence type="predicted"/>
<feature type="domain" description="LysM" evidence="1">
    <location>
        <begin position="487"/>
        <end position="532"/>
    </location>
</feature>
<dbReference type="PANTHER" id="PTHR33734">
    <property type="entry name" value="LYSM DOMAIN-CONTAINING GPI-ANCHORED PROTEIN 2"/>
    <property type="match status" value="1"/>
</dbReference>
<dbReference type="SMART" id="SM00257">
    <property type="entry name" value="LysM"/>
    <property type="match status" value="2"/>
</dbReference>
<dbReference type="PROSITE" id="PS51782">
    <property type="entry name" value="LYSM"/>
    <property type="match status" value="2"/>
</dbReference>
<dbReference type="Gene3D" id="1.10.530.10">
    <property type="match status" value="1"/>
</dbReference>
<dbReference type="CDD" id="cd00118">
    <property type="entry name" value="LysM"/>
    <property type="match status" value="2"/>
</dbReference>
<dbReference type="Pfam" id="PF01476">
    <property type="entry name" value="LysM"/>
    <property type="match status" value="2"/>
</dbReference>
<keyword evidence="3" id="KW-1185">Reference proteome</keyword>
<dbReference type="Pfam" id="PF01464">
    <property type="entry name" value="SLT"/>
    <property type="match status" value="1"/>
</dbReference>
<dbReference type="AlphaFoldDB" id="A0A0D8JA18"/>